<sequence length="315" mass="34479">MEKVIIDCDAGMDDSIALILAAKSKELDILGITTVSGNLHVDETTRNTLVSLELINRPDIPVYKGQAKPLIRELPSDPFSHGDDGLGNNHHPAPTLVQQQQHAVDFIIDTVKANPGEVTLLTLAPLTNIALAFIKAPEIIPQIKKVVAIAGSFGTNRASFENATGDNPQSEWNVYVDPDAAKVVFESGVKFQAVGLDVATHFDVNFDESDIVDLENSAQPEAKHMAKMMRFVLGRDYQSYCVLIDSMAVAAVIDPSLIKTLTARVAVETQGQVTLGQTVADFRHSHTWHHLPEIEVSVEADYKKFMNMVKERVMA</sequence>
<dbReference type="InterPro" id="IPR023186">
    <property type="entry name" value="IUNH"/>
</dbReference>
<keyword evidence="2" id="KW-0326">Glycosidase</keyword>
<evidence type="ECO:0000313" key="5">
    <source>
        <dbReference type="Proteomes" id="UP000241771"/>
    </source>
</evidence>
<dbReference type="AlphaFoldDB" id="A0A2T3NWF7"/>
<evidence type="ECO:0000256" key="1">
    <source>
        <dbReference type="ARBA" id="ARBA00022801"/>
    </source>
</evidence>
<dbReference type="Proteomes" id="UP000241771">
    <property type="component" value="Unassembled WGS sequence"/>
</dbReference>
<dbReference type="Gene3D" id="3.90.245.10">
    <property type="entry name" value="Ribonucleoside hydrolase-like"/>
    <property type="match status" value="1"/>
</dbReference>
<dbReference type="Pfam" id="PF01156">
    <property type="entry name" value="IU_nuc_hydro"/>
    <property type="match status" value="1"/>
</dbReference>
<dbReference type="GO" id="GO:0006152">
    <property type="term" value="P:purine nucleoside catabolic process"/>
    <property type="evidence" value="ECO:0007669"/>
    <property type="project" value="TreeGrafter"/>
</dbReference>
<organism evidence="4 5">
    <name type="scientific">Photobacterium sanctipauli</name>
    <dbReference type="NCBI Taxonomy" id="1342794"/>
    <lineage>
        <taxon>Bacteria</taxon>
        <taxon>Pseudomonadati</taxon>
        <taxon>Pseudomonadota</taxon>
        <taxon>Gammaproteobacteria</taxon>
        <taxon>Vibrionales</taxon>
        <taxon>Vibrionaceae</taxon>
        <taxon>Photobacterium</taxon>
    </lineage>
</organism>
<reference evidence="4 5" key="1">
    <citation type="submission" date="2018-01" db="EMBL/GenBank/DDBJ databases">
        <title>Whole genome sequencing of Histamine producing bacteria.</title>
        <authorList>
            <person name="Butler K."/>
        </authorList>
    </citation>
    <scope>NUCLEOTIDE SEQUENCE [LARGE SCALE GENOMIC DNA]</scope>
    <source>
        <strain evidence="4 5">DSM 100436</strain>
    </source>
</reference>
<feature type="domain" description="Inosine/uridine-preferring nucleoside hydrolase" evidence="3">
    <location>
        <begin position="4"/>
        <end position="306"/>
    </location>
</feature>
<keyword evidence="5" id="KW-1185">Reference proteome</keyword>
<keyword evidence="1 4" id="KW-0378">Hydrolase</keyword>
<dbReference type="GO" id="GO:0008477">
    <property type="term" value="F:purine nucleosidase activity"/>
    <property type="evidence" value="ECO:0007669"/>
    <property type="project" value="TreeGrafter"/>
</dbReference>
<dbReference type="InterPro" id="IPR001910">
    <property type="entry name" value="Inosine/uridine_hydrolase_dom"/>
</dbReference>
<dbReference type="InterPro" id="IPR036452">
    <property type="entry name" value="Ribo_hydro-like"/>
</dbReference>
<dbReference type="EMBL" id="PYMA01000003">
    <property type="protein sequence ID" value="PSW20559.1"/>
    <property type="molecule type" value="Genomic_DNA"/>
</dbReference>
<gene>
    <name evidence="4" type="ORF">C9I98_06820</name>
</gene>
<protein>
    <submittedName>
        <fullName evidence="4">Nucleoside hydrolase</fullName>
    </submittedName>
</protein>
<comment type="caution">
    <text evidence="4">The sequence shown here is derived from an EMBL/GenBank/DDBJ whole genome shotgun (WGS) entry which is preliminary data.</text>
</comment>
<dbReference type="RefSeq" id="WP_036829325.1">
    <property type="nucleotide sequence ID" value="NZ_JGVO01001146.1"/>
</dbReference>
<evidence type="ECO:0000256" key="2">
    <source>
        <dbReference type="ARBA" id="ARBA00023295"/>
    </source>
</evidence>
<dbReference type="PANTHER" id="PTHR12304:SF4">
    <property type="entry name" value="URIDINE NUCLEOSIDASE"/>
    <property type="match status" value="1"/>
</dbReference>
<dbReference type="PANTHER" id="PTHR12304">
    <property type="entry name" value="INOSINE-URIDINE PREFERRING NUCLEOSIDE HYDROLASE"/>
    <property type="match status" value="1"/>
</dbReference>
<accession>A0A2T3NWF7</accession>
<dbReference type="GO" id="GO:0005829">
    <property type="term" value="C:cytosol"/>
    <property type="evidence" value="ECO:0007669"/>
    <property type="project" value="TreeGrafter"/>
</dbReference>
<dbReference type="OrthoDB" id="9797882at2"/>
<evidence type="ECO:0000313" key="4">
    <source>
        <dbReference type="EMBL" id="PSW20559.1"/>
    </source>
</evidence>
<evidence type="ECO:0000259" key="3">
    <source>
        <dbReference type="Pfam" id="PF01156"/>
    </source>
</evidence>
<dbReference type="SUPFAM" id="SSF53590">
    <property type="entry name" value="Nucleoside hydrolase"/>
    <property type="match status" value="1"/>
</dbReference>
<name>A0A2T3NWF7_9GAMM</name>
<proteinExistence type="predicted"/>